<dbReference type="EMBL" id="JACXAJ010000006">
    <property type="protein sequence ID" value="MBD1398103.1"/>
    <property type="molecule type" value="Genomic_DNA"/>
</dbReference>
<evidence type="ECO:0000256" key="1">
    <source>
        <dbReference type="SAM" id="SignalP"/>
    </source>
</evidence>
<keyword evidence="1" id="KW-0732">Signal</keyword>
<evidence type="ECO:0000313" key="3">
    <source>
        <dbReference type="Proteomes" id="UP000625551"/>
    </source>
</evidence>
<dbReference type="Proteomes" id="UP000625551">
    <property type="component" value="Unassembled WGS sequence"/>
</dbReference>
<evidence type="ECO:0008006" key="4">
    <source>
        <dbReference type="Google" id="ProtNLM"/>
    </source>
</evidence>
<name>A0ABR7XIH7_9BACT</name>
<reference evidence="2 3" key="1">
    <citation type="submission" date="2020-09" db="EMBL/GenBank/DDBJ databases">
        <title>Genome sequencing and assembly of Pontibacter sp.</title>
        <authorList>
            <person name="Chhetri G."/>
        </authorList>
    </citation>
    <scope>NUCLEOTIDE SEQUENCE [LARGE SCALE GENOMIC DNA]</scope>
    <source>
        <strain evidence="2 3">JH31</strain>
    </source>
</reference>
<comment type="caution">
    <text evidence="2">The sequence shown here is derived from an EMBL/GenBank/DDBJ whole genome shotgun (WGS) entry which is preliminary data.</text>
</comment>
<accession>A0ABR7XIH7</accession>
<organism evidence="2 3">
    <name type="scientific">Pontibacter aquaedesilientis</name>
    <dbReference type="NCBI Taxonomy" id="2766980"/>
    <lineage>
        <taxon>Bacteria</taxon>
        <taxon>Pseudomonadati</taxon>
        <taxon>Bacteroidota</taxon>
        <taxon>Cytophagia</taxon>
        <taxon>Cytophagales</taxon>
        <taxon>Hymenobacteraceae</taxon>
        <taxon>Pontibacter</taxon>
    </lineage>
</organism>
<feature type="chain" id="PRO_5046818346" description="DUF3575 domain-containing protein" evidence="1">
    <location>
        <begin position="24"/>
        <end position="195"/>
    </location>
</feature>
<evidence type="ECO:0000313" key="2">
    <source>
        <dbReference type="EMBL" id="MBD1398103.1"/>
    </source>
</evidence>
<gene>
    <name evidence="2" type="ORF">H9Q13_13080</name>
</gene>
<protein>
    <recommendedName>
        <fullName evidence="4">DUF3575 domain-containing protein</fullName>
    </recommendedName>
</protein>
<sequence length="195" mass="22318">MMPCLRIIIVLCCCLCLSYAGSAQENPVYKHAYTLKFFGLSAHLRASPYPELFKNRLDEKGILVMNFGGIVGYDRLVVRDIISVRVEQGLYSDCASSLAGFTHLGWRGKIFQMGRHSLNGGLGPTLVYRRDWNRLPGYEDDGYFNRHGGWQYKFYWYGGEFEYNYQLAGQYDLSFNLVPGIPELVSFGAGFRKRF</sequence>
<feature type="signal peptide" evidence="1">
    <location>
        <begin position="1"/>
        <end position="23"/>
    </location>
</feature>
<keyword evidence="3" id="KW-1185">Reference proteome</keyword>
<proteinExistence type="predicted"/>